<dbReference type="AlphaFoldDB" id="A0A562BRS1"/>
<dbReference type="EMBL" id="VLJN01000007">
    <property type="protein sequence ID" value="TWG87871.1"/>
    <property type="molecule type" value="Genomic_DNA"/>
</dbReference>
<evidence type="ECO:0000256" key="1">
    <source>
        <dbReference type="SAM" id="MobiDB-lite"/>
    </source>
</evidence>
<evidence type="ECO:0000313" key="2">
    <source>
        <dbReference type="EMBL" id="TWG87871.1"/>
    </source>
</evidence>
<gene>
    <name evidence="2" type="ORF">L602_001500000040</name>
</gene>
<sequence>MPTPVVKLQMSVTISGDSNPELLAYLQQFGGARERAMMLKLLAQRGLQLLASAGPDVLFLPGGVSRLPPGTVAAVSSPESPPRMPAPGRPPSEAVAVPYPVAISTSPAATADRGTLPGQLSSEAAGTTGHAALEGLDVGALNEAMARFG</sequence>
<feature type="region of interest" description="Disordered" evidence="1">
    <location>
        <begin position="72"/>
        <end position="93"/>
    </location>
</feature>
<dbReference type="OrthoDB" id="8971224at2"/>
<comment type="caution">
    <text evidence="2">The sequence shown here is derived from an EMBL/GenBank/DDBJ whole genome shotgun (WGS) entry which is preliminary data.</text>
</comment>
<dbReference type="Proteomes" id="UP000318141">
    <property type="component" value="Unassembled WGS sequence"/>
</dbReference>
<proteinExistence type="predicted"/>
<organism evidence="2 3">
    <name type="scientific">Cupriavidus gilardii J11</name>
    <dbReference type="NCBI Taxonomy" id="936133"/>
    <lineage>
        <taxon>Bacteria</taxon>
        <taxon>Pseudomonadati</taxon>
        <taxon>Pseudomonadota</taxon>
        <taxon>Betaproteobacteria</taxon>
        <taxon>Burkholderiales</taxon>
        <taxon>Burkholderiaceae</taxon>
        <taxon>Cupriavidus</taxon>
    </lineage>
</organism>
<accession>A0A562BRS1</accession>
<name>A0A562BRS1_9BURK</name>
<reference evidence="2 3" key="1">
    <citation type="submission" date="2019-07" db="EMBL/GenBank/DDBJ databases">
        <title>Genome sequencing of lignin-degrading bacterial isolates.</title>
        <authorList>
            <person name="Gladden J."/>
        </authorList>
    </citation>
    <scope>NUCLEOTIDE SEQUENCE [LARGE SCALE GENOMIC DNA]</scope>
    <source>
        <strain evidence="2 3">J11</strain>
    </source>
</reference>
<protein>
    <submittedName>
        <fullName evidence="2">Uncharacterized protein</fullName>
    </submittedName>
</protein>
<keyword evidence="3" id="KW-1185">Reference proteome</keyword>
<evidence type="ECO:0000313" key="3">
    <source>
        <dbReference type="Proteomes" id="UP000318141"/>
    </source>
</evidence>
<feature type="compositionally biased region" description="Pro residues" evidence="1">
    <location>
        <begin position="79"/>
        <end position="90"/>
    </location>
</feature>